<dbReference type="OrthoDB" id="9776971at2"/>
<dbReference type="Gene3D" id="3.20.20.80">
    <property type="entry name" value="Glycosidases"/>
    <property type="match status" value="1"/>
</dbReference>
<accession>A0A510V684</accession>
<dbReference type="RefSeq" id="WP_146926344.1">
    <property type="nucleotide sequence ID" value="NZ_BJUB01000003.1"/>
</dbReference>
<dbReference type="EMBL" id="BJUB01000003">
    <property type="protein sequence ID" value="GEK20830.1"/>
    <property type="molecule type" value="Genomic_DNA"/>
</dbReference>
<gene>
    <name evidence="6" type="primary">xynB2</name>
    <name evidence="6" type="ORF">CXY01_13500</name>
</gene>
<reference evidence="6 7" key="1">
    <citation type="submission" date="2019-07" db="EMBL/GenBank/DDBJ databases">
        <title>Whole genome shotgun sequence of Cellulomonas xylanilytica NBRC 101102.</title>
        <authorList>
            <person name="Hosoyama A."/>
            <person name="Uohara A."/>
            <person name="Ohji S."/>
            <person name="Ichikawa N."/>
        </authorList>
    </citation>
    <scope>NUCLEOTIDE SEQUENCE [LARGE SCALE GENOMIC DNA]</scope>
    <source>
        <strain evidence="6 7">NBRC 101102</strain>
    </source>
</reference>
<dbReference type="InterPro" id="IPR017853">
    <property type="entry name" value="GH"/>
</dbReference>
<feature type="domain" description="Glycosyl hydrolases family 39 N-terminal catalytic" evidence="5">
    <location>
        <begin position="21"/>
        <end position="216"/>
    </location>
</feature>
<dbReference type="GO" id="GO:0004553">
    <property type="term" value="F:hydrolase activity, hydrolyzing O-glycosyl compounds"/>
    <property type="evidence" value="ECO:0007669"/>
    <property type="project" value="InterPro"/>
</dbReference>
<dbReference type="PANTHER" id="PTHR12631">
    <property type="entry name" value="ALPHA-L-IDURONIDASE"/>
    <property type="match status" value="1"/>
</dbReference>
<comment type="caution">
    <text evidence="6">The sequence shown here is derived from an EMBL/GenBank/DDBJ whole genome shotgun (WGS) entry which is preliminary data.</text>
</comment>
<dbReference type="Proteomes" id="UP000321118">
    <property type="component" value="Unassembled WGS sequence"/>
</dbReference>
<dbReference type="PRINTS" id="PR00745">
    <property type="entry name" value="GLHYDRLASE39"/>
</dbReference>
<feature type="domain" description="Glycosyl hydrolases family 39 N-terminal catalytic" evidence="5">
    <location>
        <begin position="250"/>
        <end position="524"/>
    </location>
</feature>
<dbReference type="AlphaFoldDB" id="A0A510V684"/>
<feature type="active site" description="Proton donor" evidence="4">
    <location>
        <position position="174"/>
    </location>
</feature>
<evidence type="ECO:0000256" key="1">
    <source>
        <dbReference type="ARBA" id="ARBA00008875"/>
    </source>
</evidence>
<dbReference type="InterPro" id="IPR049166">
    <property type="entry name" value="GH39_cat"/>
</dbReference>
<evidence type="ECO:0000313" key="6">
    <source>
        <dbReference type="EMBL" id="GEK20830.1"/>
    </source>
</evidence>
<evidence type="ECO:0000313" key="7">
    <source>
        <dbReference type="Proteomes" id="UP000321118"/>
    </source>
</evidence>
<evidence type="ECO:0000256" key="3">
    <source>
        <dbReference type="ARBA" id="ARBA00023295"/>
    </source>
</evidence>
<keyword evidence="2" id="KW-0378">Hydrolase</keyword>
<proteinExistence type="inferred from homology"/>
<evidence type="ECO:0000259" key="5">
    <source>
        <dbReference type="Pfam" id="PF01229"/>
    </source>
</evidence>
<comment type="similarity">
    <text evidence="1">Belongs to the glycosyl hydrolase 39 family.</text>
</comment>
<name>A0A510V684_9CELL</name>
<dbReference type="GO" id="GO:0005975">
    <property type="term" value="P:carbohydrate metabolic process"/>
    <property type="evidence" value="ECO:0007669"/>
    <property type="project" value="InterPro"/>
</dbReference>
<dbReference type="InterPro" id="IPR000514">
    <property type="entry name" value="Glyco_hydro_39"/>
</dbReference>
<keyword evidence="7" id="KW-1185">Reference proteome</keyword>
<dbReference type="PANTHER" id="PTHR12631:SF10">
    <property type="entry name" value="BETA-XYLOSIDASE-LIKE PROTEIN-RELATED"/>
    <property type="match status" value="1"/>
</dbReference>
<keyword evidence="3" id="KW-0326">Glycosidase</keyword>
<dbReference type="SUPFAM" id="SSF51445">
    <property type="entry name" value="(Trans)glycosidases"/>
    <property type="match status" value="1"/>
</dbReference>
<sequence>MSAAAGSSTLLIDGRAPVEEGLRHVWSACVGAGRANEALRADWQAHFREAVDVLGARYVRFHGVFHDDMFVYRASDGGGFGPPQPLAEPVYTFSYVDKVFDAVLAAGARPFVELGFLPRELATQTETVFWWKAHCSPPQDMGRWVELVTTTVRHWIERYGIDEVRAWRFEVWNEPNLVPHFWTGTRTQYFELYEATARAIKDIDAGLKVGGPSTSVFVPDARYAGETQDRSAEVATAEATDPDALDWQPVWIHEFVDWCATRDVPVDFLSTHLYPTDYAFGADGQGRPIQRHVDATADDLLVMRAIIEASPFPDAELHISEWSSSPSSRDRMHDTVFAATYITRAFLRGAALADSISYWTFTDVFEEGGAGIGPFHGGFGLVNEQGIHKPTFHAMAMLARLGDRLVLSTPHGVITRRSEDGALAAVFLNYPDGMGATAIGSRTAYAETRPLAAVGPDRAIHHTVEGLAPGTRLALEVLDWDHGNVAEAWHRLGEPLNLTRQQTQELRDVADALHRETLVVPSSGVLELRLDLRPWAVASLVQEI</sequence>
<dbReference type="InterPro" id="IPR049165">
    <property type="entry name" value="GH39_as"/>
</dbReference>
<organism evidence="6 7">
    <name type="scientific">Cellulomonas xylanilytica</name>
    <dbReference type="NCBI Taxonomy" id="233583"/>
    <lineage>
        <taxon>Bacteria</taxon>
        <taxon>Bacillati</taxon>
        <taxon>Actinomycetota</taxon>
        <taxon>Actinomycetes</taxon>
        <taxon>Micrococcales</taxon>
        <taxon>Cellulomonadaceae</taxon>
        <taxon>Cellulomonas</taxon>
    </lineage>
</organism>
<dbReference type="Pfam" id="PF01229">
    <property type="entry name" value="Glyco_hydro_39"/>
    <property type="match status" value="2"/>
</dbReference>
<dbReference type="InterPro" id="IPR051923">
    <property type="entry name" value="Glycosyl_Hydrolase_39"/>
</dbReference>
<evidence type="ECO:0000256" key="4">
    <source>
        <dbReference type="PIRSR" id="PIRSR600514-1"/>
    </source>
</evidence>
<dbReference type="SUPFAM" id="SSF51011">
    <property type="entry name" value="Glycosyl hydrolase domain"/>
    <property type="match status" value="1"/>
</dbReference>
<dbReference type="Gene3D" id="2.60.40.1500">
    <property type="entry name" value="Glycosyl hydrolase domain, family 39"/>
    <property type="match status" value="1"/>
</dbReference>
<protein>
    <submittedName>
        <fullName evidence="6">Beta-xylosidase</fullName>
    </submittedName>
</protein>
<evidence type="ECO:0000256" key="2">
    <source>
        <dbReference type="ARBA" id="ARBA00022801"/>
    </source>
</evidence>
<dbReference type="PROSITE" id="PS01027">
    <property type="entry name" value="GLYCOSYL_HYDROL_F39"/>
    <property type="match status" value="1"/>
</dbReference>